<dbReference type="InterPro" id="IPR003674">
    <property type="entry name" value="Oligo_trans_STT3"/>
</dbReference>
<feature type="transmembrane region" description="Helical" evidence="17">
    <location>
        <begin position="416"/>
        <end position="437"/>
    </location>
</feature>
<evidence type="ECO:0000256" key="12">
    <source>
        <dbReference type="ARBA" id="ARBA00022989"/>
    </source>
</evidence>
<dbReference type="GO" id="GO:0004576">
    <property type="term" value="F:oligosaccharyl transferase activity"/>
    <property type="evidence" value="ECO:0007669"/>
    <property type="project" value="InterPro"/>
</dbReference>
<accession>B3T938</accession>
<dbReference type="GO" id="GO:0012505">
    <property type="term" value="C:endomembrane system"/>
    <property type="evidence" value="ECO:0007669"/>
    <property type="project" value="UniProtKB-SubCell"/>
</dbReference>
<evidence type="ECO:0000256" key="17">
    <source>
        <dbReference type="SAM" id="Phobius"/>
    </source>
</evidence>
<feature type="transmembrane region" description="Helical" evidence="17">
    <location>
        <begin position="115"/>
        <end position="135"/>
    </location>
</feature>
<evidence type="ECO:0000256" key="5">
    <source>
        <dbReference type="ARBA" id="ARBA00010810"/>
    </source>
</evidence>
<dbReference type="InterPro" id="IPR048307">
    <property type="entry name" value="STT3_N"/>
</dbReference>
<organism evidence="19">
    <name type="scientific">uncultured marine crenarchaeote HF4000_APKG6D9</name>
    <dbReference type="NCBI Taxonomy" id="455597"/>
    <lineage>
        <taxon>Archaea</taxon>
        <taxon>Nitrososphaerota</taxon>
        <taxon>Nitrososphaeria</taxon>
        <taxon>Nitrosopumilales</taxon>
        <taxon>environmental samples</taxon>
    </lineage>
</organism>
<feature type="transmembrane region" description="Helical" evidence="17">
    <location>
        <begin position="20"/>
        <end position="36"/>
    </location>
</feature>
<gene>
    <name evidence="19" type="ORF">ALOHA_HF4000APKG6D9ctg2g2</name>
</gene>
<dbReference type="EC" id="2.4.99.21" evidence="6"/>
<comment type="catalytic activity">
    <reaction evidence="16">
        <text>an archaeal dolichyl phosphooligosaccharide + [protein]-L-asparagine = an archaeal dolichyl phosphate + a glycoprotein with the oligosaccharide chain attached by N-beta-D-glycosyl linkage to a protein L-asparagine.</text>
        <dbReference type="EC" id="2.4.99.21"/>
    </reaction>
</comment>
<keyword evidence="11" id="KW-0460">Magnesium</keyword>
<keyword evidence="9 17" id="KW-0812">Transmembrane</keyword>
<protein>
    <recommendedName>
        <fullName evidence="6">dolichyl-phosphooligosaccharide-protein glycotransferase</fullName>
        <ecNumber evidence="6">2.4.99.21</ecNumber>
    </recommendedName>
    <alternativeName>
        <fullName evidence="15">Oligosaccharyl transferase</fullName>
    </alternativeName>
</protein>
<dbReference type="PANTHER" id="PTHR13872">
    <property type="entry name" value="DOLICHYL-DIPHOSPHOOLIGOSACCHARIDE--PROTEIN GLYCOSYLTRANSFERASE SUBUNIT"/>
    <property type="match status" value="1"/>
</dbReference>
<keyword evidence="8 19" id="KW-0808">Transferase</keyword>
<dbReference type="Gene3D" id="3.40.50.12610">
    <property type="match status" value="1"/>
</dbReference>
<dbReference type="Pfam" id="PF02516">
    <property type="entry name" value="STT3"/>
    <property type="match status" value="1"/>
</dbReference>
<dbReference type="CAZy" id="GT66">
    <property type="family name" value="Glycosyltransferase Family 66"/>
</dbReference>
<comment type="cofactor">
    <cofactor evidence="1">
        <name>Mn(2+)</name>
        <dbReference type="ChEBI" id="CHEBI:29035"/>
    </cofactor>
</comment>
<feature type="transmembrane region" description="Helical" evidence="17">
    <location>
        <begin position="391"/>
        <end position="410"/>
    </location>
</feature>
<evidence type="ECO:0000256" key="10">
    <source>
        <dbReference type="ARBA" id="ARBA00022723"/>
    </source>
</evidence>
<feature type="transmembrane region" description="Helical" evidence="17">
    <location>
        <begin position="142"/>
        <end position="159"/>
    </location>
</feature>
<evidence type="ECO:0000256" key="4">
    <source>
        <dbReference type="ARBA" id="ARBA00004922"/>
    </source>
</evidence>
<evidence type="ECO:0000256" key="13">
    <source>
        <dbReference type="ARBA" id="ARBA00023136"/>
    </source>
</evidence>
<name>B3T938_9ARCH</name>
<comment type="cofactor">
    <cofactor evidence="2">
        <name>Mg(2+)</name>
        <dbReference type="ChEBI" id="CHEBI:18420"/>
    </cofactor>
</comment>
<feature type="transmembrane region" description="Helical" evidence="17">
    <location>
        <begin position="240"/>
        <end position="258"/>
    </location>
</feature>
<keyword evidence="14" id="KW-0464">Manganese</keyword>
<evidence type="ECO:0000256" key="7">
    <source>
        <dbReference type="ARBA" id="ARBA00022676"/>
    </source>
</evidence>
<sequence>MNSNSTLVSIGNFNLKLNHLLIIGILSIAFSTSFLIRSQPADFGWELNEFDPFFNYRATQYIVDNGIDAYFQWNDELSWYPHGRDVSQTSQVMLHLTAASTYGIFGAAGGNLYDFTILFPVIIGSLTAIVVFALVRVIGGTTAGLFAALLFSISIPIIIRGQMGWFKSEPLGLFFGILAIYLFLSGINSKNNKIVIPKLIFAGIFTIFGLSAWGGNQFFIVPLGIFFLALPFLRTDHKFLIWAIPLFTTSTIIASLGFEKLLLNFITGLGGLTLIIPTIILVSCIIIQNKSSKNTKNRNGFFFLAAFLIISSSVIILNDELQLLPLPSHRYLNAINPFLTTTDPLTDSVSEHATTTLAQSFLFHSVLMIFAGLGIWLIFKNSKKLNFIKNDMIAFVLILGMFGVYVSSAFVRLEVFASLAIVVLASLGLSLLLKELFINKIDTKKSKIFIIKFPFVIGLIFLLIIPLIFPVNGNVFTITHVPPTIMNGGTTYSVSTSDWIDSMEWIKNNTSEDAVIGSWWDYGYWIQTKAERASLADNSTVIDHIIEKIAIMFTSSPVQAWHILRDMESDYFLVFIAGQRLAVDLNDQPLYLLSGGGDESKKQWFMRIAEEPLPKYLHSDGITGTDYFWNETMLGKMIPFTPVIYVDQNNQQSYTYQPGFVPVYVKDIKFPIDEDGPLRLVYASPSFDVEKGGTVIGVFVYEINKDYITDVEYDKTSIPG</sequence>
<evidence type="ECO:0000256" key="16">
    <source>
        <dbReference type="ARBA" id="ARBA00034066"/>
    </source>
</evidence>
<evidence type="ECO:0000256" key="6">
    <source>
        <dbReference type="ARBA" id="ARBA00012602"/>
    </source>
</evidence>
<feature type="transmembrane region" description="Helical" evidence="17">
    <location>
        <begin position="264"/>
        <end position="287"/>
    </location>
</feature>
<comment type="pathway">
    <text evidence="4">Protein modification; protein glycosylation.</text>
</comment>
<comment type="similarity">
    <text evidence="5">Belongs to the STT3 family.</text>
</comment>
<evidence type="ECO:0000313" key="19">
    <source>
        <dbReference type="EMBL" id="ABZ09097.1"/>
    </source>
</evidence>
<feature type="domain" description="Oligosaccharyl transferase STT3 N-terminal" evidence="18">
    <location>
        <begin position="41"/>
        <end position="283"/>
    </location>
</feature>
<dbReference type="GO" id="GO:0046872">
    <property type="term" value="F:metal ion binding"/>
    <property type="evidence" value="ECO:0007669"/>
    <property type="project" value="UniProtKB-KW"/>
</dbReference>
<dbReference type="PANTHER" id="PTHR13872:SF1">
    <property type="entry name" value="DOLICHYL-DIPHOSPHOOLIGOSACCHARIDE--PROTEIN GLYCOSYLTRANSFERASE SUBUNIT STT3B"/>
    <property type="match status" value="1"/>
</dbReference>
<comment type="subcellular location">
    <subcellularLocation>
        <location evidence="3">Endomembrane system</location>
        <topology evidence="3">Multi-pass membrane protein</topology>
    </subcellularLocation>
</comment>
<evidence type="ECO:0000256" key="1">
    <source>
        <dbReference type="ARBA" id="ARBA00001936"/>
    </source>
</evidence>
<keyword evidence="7" id="KW-0328">Glycosyltransferase</keyword>
<evidence type="ECO:0000259" key="18">
    <source>
        <dbReference type="Pfam" id="PF02516"/>
    </source>
</evidence>
<keyword evidence="12 17" id="KW-1133">Transmembrane helix</keyword>
<proteinExistence type="inferred from homology"/>
<feature type="transmembrane region" description="Helical" evidence="17">
    <location>
        <begin position="449"/>
        <end position="469"/>
    </location>
</feature>
<evidence type="ECO:0000256" key="9">
    <source>
        <dbReference type="ARBA" id="ARBA00022692"/>
    </source>
</evidence>
<feature type="transmembrane region" description="Helical" evidence="17">
    <location>
        <begin position="299"/>
        <end position="317"/>
    </location>
</feature>
<dbReference type="AlphaFoldDB" id="B3T938"/>
<reference evidence="19" key="1">
    <citation type="journal article" date="2008" name="ISME J.">
        <title>Genomic patterns of recombination, clonal divergence and environment in marine microbial populations.</title>
        <authorList>
            <person name="Konstantinidis K.T."/>
            <person name="Delong E.F."/>
        </authorList>
    </citation>
    <scope>NUCLEOTIDE SEQUENCE</scope>
</reference>
<feature type="transmembrane region" description="Helical" evidence="17">
    <location>
        <begin position="194"/>
        <end position="211"/>
    </location>
</feature>
<dbReference type="UniPathway" id="UPA00378"/>
<dbReference type="GO" id="GO:0016020">
    <property type="term" value="C:membrane"/>
    <property type="evidence" value="ECO:0007669"/>
    <property type="project" value="InterPro"/>
</dbReference>
<feature type="transmembrane region" description="Helical" evidence="17">
    <location>
        <begin position="217"/>
        <end position="233"/>
    </location>
</feature>
<keyword evidence="13 17" id="KW-0472">Membrane</keyword>
<evidence type="ECO:0000256" key="2">
    <source>
        <dbReference type="ARBA" id="ARBA00001946"/>
    </source>
</evidence>
<evidence type="ECO:0000256" key="15">
    <source>
        <dbReference type="ARBA" id="ARBA00030679"/>
    </source>
</evidence>
<evidence type="ECO:0000256" key="3">
    <source>
        <dbReference type="ARBA" id="ARBA00004127"/>
    </source>
</evidence>
<evidence type="ECO:0000256" key="11">
    <source>
        <dbReference type="ARBA" id="ARBA00022842"/>
    </source>
</evidence>
<keyword evidence="10" id="KW-0479">Metal-binding</keyword>
<evidence type="ECO:0000256" key="14">
    <source>
        <dbReference type="ARBA" id="ARBA00023211"/>
    </source>
</evidence>
<feature type="transmembrane region" description="Helical" evidence="17">
    <location>
        <begin position="171"/>
        <end position="187"/>
    </location>
</feature>
<evidence type="ECO:0000256" key="8">
    <source>
        <dbReference type="ARBA" id="ARBA00022679"/>
    </source>
</evidence>
<feature type="transmembrane region" description="Helical" evidence="17">
    <location>
        <begin position="361"/>
        <end position="379"/>
    </location>
</feature>
<dbReference type="EMBL" id="EU016644">
    <property type="protein sequence ID" value="ABZ09097.1"/>
    <property type="molecule type" value="Genomic_DNA"/>
</dbReference>